<evidence type="ECO:0000256" key="4">
    <source>
        <dbReference type="PIRSR" id="PIRSR000390-2"/>
    </source>
</evidence>
<evidence type="ECO:0000313" key="7">
    <source>
        <dbReference type="Proteomes" id="UP000177165"/>
    </source>
</evidence>
<evidence type="ECO:0000256" key="5">
    <source>
        <dbReference type="RuleBase" id="RU004508"/>
    </source>
</evidence>
<comment type="similarity">
    <text evidence="2 5">Belongs to the DegT/DnrJ/EryC1 family.</text>
</comment>
<evidence type="ECO:0000313" key="6">
    <source>
        <dbReference type="EMBL" id="OGY79312.1"/>
    </source>
</evidence>
<evidence type="ECO:0008006" key="8">
    <source>
        <dbReference type="Google" id="ProtNLM"/>
    </source>
</evidence>
<dbReference type="Gene3D" id="3.40.640.10">
    <property type="entry name" value="Type I PLP-dependent aspartate aminotransferase-like (Major domain)"/>
    <property type="match status" value="1"/>
</dbReference>
<feature type="active site" description="Proton acceptor" evidence="3">
    <location>
        <position position="186"/>
    </location>
</feature>
<dbReference type="InterPro" id="IPR000653">
    <property type="entry name" value="DegT/StrS_aminotransferase"/>
</dbReference>
<dbReference type="Gene3D" id="3.90.1150.10">
    <property type="entry name" value="Aspartate Aminotransferase, domain 1"/>
    <property type="match status" value="1"/>
</dbReference>
<evidence type="ECO:0000256" key="3">
    <source>
        <dbReference type="PIRSR" id="PIRSR000390-1"/>
    </source>
</evidence>
<dbReference type="PIRSF" id="PIRSF000390">
    <property type="entry name" value="PLP_StrS"/>
    <property type="match status" value="1"/>
</dbReference>
<gene>
    <name evidence="6" type="ORF">A3B74_00485</name>
</gene>
<dbReference type="STRING" id="1798540.A3B74_00485"/>
<protein>
    <recommendedName>
        <fullName evidence="8">Erythromycin biosynthesis sensory transduction protein eryC1</fullName>
    </recommendedName>
</protein>
<name>A0A1G2AQX6_9BACT</name>
<dbReference type="InterPro" id="IPR015422">
    <property type="entry name" value="PyrdxlP-dep_Trfase_small"/>
</dbReference>
<feature type="modified residue" description="N6-(pyridoxal phosphate)lysine" evidence="4">
    <location>
        <position position="186"/>
    </location>
</feature>
<dbReference type="PANTHER" id="PTHR30244:SF36">
    <property type="entry name" value="3-OXO-GLUCOSE-6-PHOSPHATE:GLUTAMATE AMINOTRANSFERASE"/>
    <property type="match status" value="1"/>
</dbReference>
<evidence type="ECO:0000256" key="1">
    <source>
        <dbReference type="ARBA" id="ARBA00022898"/>
    </source>
</evidence>
<dbReference type="Proteomes" id="UP000177165">
    <property type="component" value="Unassembled WGS sequence"/>
</dbReference>
<proteinExistence type="inferred from homology"/>
<dbReference type="GO" id="GO:0000271">
    <property type="term" value="P:polysaccharide biosynthetic process"/>
    <property type="evidence" value="ECO:0007669"/>
    <property type="project" value="TreeGrafter"/>
</dbReference>
<dbReference type="EMBL" id="MHKB01000009">
    <property type="protein sequence ID" value="OGY79312.1"/>
    <property type="molecule type" value="Genomic_DNA"/>
</dbReference>
<dbReference type="PANTHER" id="PTHR30244">
    <property type="entry name" value="TRANSAMINASE"/>
    <property type="match status" value="1"/>
</dbReference>
<reference evidence="6 7" key="1">
    <citation type="journal article" date="2016" name="Nat. Commun.">
        <title>Thousands of microbial genomes shed light on interconnected biogeochemical processes in an aquifer system.</title>
        <authorList>
            <person name="Anantharaman K."/>
            <person name="Brown C.T."/>
            <person name="Hug L.A."/>
            <person name="Sharon I."/>
            <person name="Castelle C.J."/>
            <person name="Probst A.J."/>
            <person name="Thomas B.C."/>
            <person name="Singh A."/>
            <person name="Wilkins M.J."/>
            <person name="Karaoz U."/>
            <person name="Brodie E.L."/>
            <person name="Williams K.H."/>
            <person name="Hubbard S.S."/>
            <person name="Banfield J.F."/>
        </authorList>
    </citation>
    <scope>NUCLEOTIDE SEQUENCE [LARGE SCALE GENOMIC DNA]</scope>
</reference>
<sequence>MPLYTSFPKKEYELIKENIHDAIERVLESGIYILGKEVQAFEKEFAEYIGTKHCVSVGNGTDALFLALKALGIGQGDEVITTPLTAAFTSLPVLATGATPVFVDINLHTYNIDETLIESAITPKTKALLPVHLFGQPANIEAISKIAQEHQLFLIEDACQAHGASWNSQKIGTFGDISCFSFYPTKNLGAIGDGGVIVTNNAKLADEINILKVGGQTKKYYHIKPGYNSRLDELQAAILRTKLQKLDDWISLRQNIAAQYDAGITNPLIIKPTRSPEAKHVFHLYVIRVKDGKRDSLQVKLAENDIHTQVHYPWPLHLLPAFQTNTRYSTLPIAEEASQSILSLPIYPGLGDEDVQHIIDIVNAL</sequence>
<evidence type="ECO:0000256" key="2">
    <source>
        <dbReference type="ARBA" id="ARBA00037999"/>
    </source>
</evidence>
<dbReference type="SUPFAM" id="SSF53383">
    <property type="entry name" value="PLP-dependent transferases"/>
    <property type="match status" value="1"/>
</dbReference>
<keyword evidence="1 4" id="KW-0663">Pyridoxal phosphate</keyword>
<accession>A0A1G2AQX6</accession>
<dbReference type="AlphaFoldDB" id="A0A1G2AQX6"/>
<dbReference type="GO" id="GO:0008483">
    <property type="term" value="F:transaminase activity"/>
    <property type="evidence" value="ECO:0007669"/>
    <property type="project" value="TreeGrafter"/>
</dbReference>
<dbReference type="CDD" id="cd00616">
    <property type="entry name" value="AHBA_syn"/>
    <property type="match status" value="1"/>
</dbReference>
<comment type="caution">
    <text evidence="6">The sequence shown here is derived from an EMBL/GenBank/DDBJ whole genome shotgun (WGS) entry which is preliminary data.</text>
</comment>
<dbReference type="Pfam" id="PF01041">
    <property type="entry name" value="DegT_DnrJ_EryC1"/>
    <property type="match status" value="1"/>
</dbReference>
<organism evidence="6 7">
    <name type="scientific">Candidatus Kerfeldbacteria bacterium RIFCSPHIGHO2_02_FULL_42_14</name>
    <dbReference type="NCBI Taxonomy" id="1798540"/>
    <lineage>
        <taxon>Bacteria</taxon>
        <taxon>Candidatus Kerfeldiibacteriota</taxon>
    </lineage>
</organism>
<dbReference type="FunFam" id="3.40.640.10:FF:000089">
    <property type="entry name" value="Aminotransferase, DegT/DnrJ/EryC1/StrS family"/>
    <property type="match status" value="1"/>
</dbReference>
<dbReference type="InterPro" id="IPR015421">
    <property type="entry name" value="PyrdxlP-dep_Trfase_major"/>
</dbReference>
<dbReference type="GO" id="GO:0030170">
    <property type="term" value="F:pyridoxal phosphate binding"/>
    <property type="evidence" value="ECO:0007669"/>
    <property type="project" value="UniProtKB-ARBA"/>
</dbReference>
<dbReference type="InterPro" id="IPR015424">
    <property type="entry name" value="PyrdxlP-dep_Trfase"/>
</dbReference>